<reference evidence="2" key="1">
    <citation type="submission" date="2021-01" db="EMBL/GenBank/DDBJ databases">
        <authorList>
            <person name="Corre E."/>
            <person name="Pelletier E."/>
            <person name="Niang G."/>
            <person name="Scheremetjew M."/>
            <person name="Finn R."/>
            <person name="Kale V."/>
            <person name="Holt S."/>
            <person name="Cochrane G."/>
            <person name="Meng A."/>
            <person name="Brown T."/>
            <person name="Cohen L."/>
        </authorList>
    </citation>
    <scope>NUCLEOTIDE SEQUENCE</scope>
    <source>
        <strain evidence="2">MM31A-1</strain>
    </source>
</reference>
<feature type="signal peptide" evidence="1">
    <location>
        <begin position="1"/>
        <end position="19"/>
    </location>
</feature>
<keyword evidence="1" id="KW-0732">Signal</keyword>
<protein>
    <submittedName>
        <fullName evidence="2">Uncharacterized protein</fullName>
    </submittedName>
</protein>
<accession>A0A7S3QJ92</accession>
<dbReference type="EMBL" id="HBIO01030858">
    <property type="protein sequence ID" value="CAE0478794.1"/>
    <property type="molecule type" value="Transcribed_RNA"/>
</dbReference>
<gene>
    <name evidence="2" type="ORF">CDEB00056_LOCUS23647</name>
</gene>
<organism evidence="2">
    <name type="scientific">Chaetoceros debilis</name>
    <dbReference type="NCBI Taxonomy" id="122233"/>
    <lineage>
        <taxon>Eukaryota</taxon>
        <taxon>Sar</taxon>
        <taxon>Stramenopiles</taxon>
        <taxon>Ochrophyta</taxon>
        <taxon>Bacillariophyta</taxon>
        <taxon>Coscinodiscophyceae</taxon>
        <taxon>Chaetocerotophycidae</taxon>
        <taxon>Chaetocerotales</taxon>
        <taxon>Chaetocerotaceae</taxon>
        <taxon>Chaetoceros</taxon>
    </lineage>
</organism>
<proteinExistence type="predicted"/>
<feature type="chain" id="PRO_5031437237" evidence="1">
    <location>
        <begin position="20"/>
        <end position="207"/>
    </location>
</feature>
<name>A0A7S3QJ92_9STRA</name>
<sequence length="207" mass="22217">MFNSRSLLSFLILIHGTRALSQPVQVRTEKSNQRRAFFKAFVPSFISLGYVAAKPEEASANAVSSGVPLVGRFEELKGANSFIGVWSYTATKGIKEGDLVFLKNGDVELRSADDSSTVIGVGAVPWKYVSPKGADTMVTVTFTLDEDDQDNVLIFQGTMDVAGGLDRTLEGEISTGRAEIGARGNGPLKKAGSFKAQFKTTEISCPK</sequence>
<evidence type="ECO:0000313" key="2">
    <source>
        <dbReference type="EMBL" id="CAE0478794.1"/>
    </source>
</evidence>
<evidence type="ECO:0000256" key="1">
    <source>
        <dbReference type="SAM" id="SignalP"/>
    </source>
</evidence>
<dbReference type="AlphaFoldDB" id="A0A7S3QJ92"/>